<keyword evidence="8" id="KW-1185">Reference proteome</keyword>
<organism evidence="7 8">
    <name type="scientific">Nocardiopsis codii</name>
    <dbReference type="NCBI Taxonomy" id="3065942"/>
    <lineage>
        <taxon>Bacteria</taxon>
        <taxon>Bacillati</taxon>
        <taxon>Actinomycetota</taxon>
        <taxon>Actinomycetes</taxon>
        <taxon>Streptosporangiales</taxon>
        <taxon>Nocardiopsidaceae</taxon>
        <taxon>Nocardiopsis</taxon>
    </lineage>
</organism>
<proteinExistence type="predicted"/>
<dbReference type="Proteomes" id="UP001356095">
    <property type="component" value="Unassembled WGS sequence"/>
</dbReference>
<keyword evidence="5" id="KW-0804">Transcription</keyword>
<reference evidence="7 8" key="1">
    <citation type="submission" date="2023-08" db="EMBL/GenBank/DDBJ databases">
        <authorList>
            <person name="Girao M."/>
            <person name="Carvalho M.F."/>
        </authorList>
    </citation>
    <scope>NUCLEOTIDE SEQUENCE [LARGE SCALE GENOMIC DNA]</scope>
    <source>
        <strain evidence="7 8">CT-R113</strain>
    </source>
</reference>
<evidence type="ECO:0000259" key="6">
    <source>
        <dbReference type="PROSITE" id="PS50995"/>
    </source>
</evidence>
<sequence>MADPDEGDPLALDNQLCFSLYTASRALTGLYRELLGELELTYPQYLVMLVLWERGTLTVKELSRALHLDSGTLSPLLRRLETSGLLTRERSTSDERVVRVTATAEGLGLRDRATDIPGRLVCATDLTATAARDLRDALGRLTLSVETTARRHASCDTADTAGTPAPNQ</sequence>
<keyword evidence="4" id="KW-0238">DNA-binding</keyword>
<protein>
    <submittedName>
        <fullName evidence="7">MarR family transcriptional regulator</fullName>
    </submittedName>
</protein>
<dbReference type="PRINTS" id="PR00598">
    <property type="entry name" value="HTHMARR"/>
</dbReference>
<gene>
    <name evidence="7" type="ORF">Q8791_24025</name>
</gene>
<comment type="subcellular location">
    <subcellularLocation>
        <location evidence="1">Cytoplasm</location>
    </subcellularLocation>
</comment>
<dbReference type="PANTHER" id="PTHR33164:SF5">
    <property type="entry name" value="ORGANIC HYDROPEROXIDE RESISTANCE TRANSCRIPTIONAL REGULATOR"/>
    <property type="match status" value="1"/>
</dbReference>
<dbReference type="InterPro" id="IPR036388">
    <property type="entry name" value="WH-like_DNA-bd_sf"/>
</dbReference>
<evidence type="ECO:0000313" key="8">
    <source>
        <dbReference type="Proteomes" id="UP001356095"/>
    </source>
</evidence>
<comment type="caution">
    <text evidence="7">The sequence shown here is derived from an EMBL/GenBank/DDBJ whole genome shotgun (WGS) entry which is preliminary data.</text>
</comment>
<evidence type="ECO:0000256" key="1">
    <source>
        <dbReference type="ARBA" id="ARBA00004496"/>
    </source>
</evidence>
<dbReference type="SUPFAM" id="SSF46785">
    <property type="entry name" value="Winged helix' DNA-binding domain"/>
    <property type="match status" value="1"/>
</dbReference>
<evidence type="ECO:0000256" key="4">
    <source>
        <dbReference type="ARBA" id="ARBA00023125"/>
    </source>
</evidence>
<dbReference type="RefSeq" id="WP_330094057.1">
    <property type="nucleotide sequence ID" value="NZ_JAUZMY010000027.1"/>
</dbReference>
<dbReference type="InterPro" id="IPR055166">
    <property type="entry name" value="Transc_reg_Sar_Rot_HTH"/>
</dbReference>
<keyword evidence="2" id="KW-0963">Cytoplasm</keyword>
<evidence type="ECO:0000313" key="7">
    <source>
        <dbReference type="EMBL" id="MEE2040290.1"/>
    </source>
</evidence>
<dbReference type="PANTHER" id="PTHR33164">
    <property type="entry name" value="TRANSCRIPTIONAL REGULATOR, MARR FAMILY"/>
    <property type="match status" value="1"/>
</dbReference>
<evidence type="ECO:0000256" key="3">
    <source>
        <dbReference type="ARBA" id="ARBA00023015"/>
    </source>
</evidence>
<dbReference type="Gene3D" id="1.10.10.10">
    <property type="entry name" value="Winged helix-like DNA-binding domain superfamily/Winged helix DNA-binding domain"/>
    <property type="match status" value="1"/>
</dbReference>
<dbReference type="InterPro" id="IPR039422">
    <property type="entry name" value="MarR/SlyA-like"/>
</dbReference>
<keyword evidence="3" id="KW-0805">Transcription regulation</keyword>
<evidence type="ECO:0000256" key="5">
    <source>
        <dbReference type="ARBA" id="ARBA00023163"/>
    </source>
</evidence>
<accession>A0ABU7KDJ2</accession>
<dbReference type="PROSITE" id="PS50995">
    <property type="entry name" value="HTH_MARR_2"/>
    <property type="match status" value="1"/>
</dbReference>
<dbReference type="InterPro" id="IPR000835">
    <property type="entry name" value="HTH_MarR-typ"/>
</dbReference>
<dbReference type="SMART" id="SM00347">
    <property type="entry name" value="HTH_MARR"/>
    <property type="match status" value="1"/>
</dbReference>
<feature type="domain" description="HTH marR-type" evidence="6">
    <location>
        <begin position="13"/>
        <end position="143"/>
    </location>
</feature>
<dbReference type="Pfam" id="PF22381">
    <property type="entry name" value="Staph_reg_Sar_Rot"/>
    <property type="match status" value="1"/>
</dbReference>
<dbReference type="InterPro" id="IPR036390">
    <property type="entry name" value="WH_DNA-bd_sf"/>
</dbReference>
<evidence type="ECO:0000256" key="2">
    <source>
        <dbReference type="ARBA" id="ARBA00022490"/>
    </source>
</evidence>
<name>A0ABU7KDJ2_9ACTN</name>
<dbReference type="EMBL" id="JAUZMY010000027">
    <property type="protein sequence ID" value="MEE2040290.1"/>
    <property type="molecule type" value="Genomic_DNA"/>
</dbReference>